<dbReference type="InterPro" id="IPR005751">
    <property type="entry name" value="ATP-dep_DNA_helicase_PcrA"/>
</dbReference>
<keyword evidence="6 11" id="KW-0238">DNA-binding</keyword>
<dbReference type="GO" id="GO:0005524">
    <property type="term" value="F:ATP binding"/>
    <property type="evidence" value="ECO:0007669"/>
    <property type="project" value="UniProtKB-UniRule"/>
</dbReference>
<dbReference type="OrthoDB" id="9810135at2"/>
<evidence type="ECO:0000256" key="10">
    <source>
        <dbReference type="PROSITE-ProRule" id="PRU00560"/>
    </source>
</evidence>
<evidence type="ECO:0000313" key="14">
    <source>
        <dbReference type="EMBL" id="SFJ45977.1"/>
    </source>
</evidence>
<dbReference type="Pfam" id="PF13361">
    <property type="entry name" value="UvrD_C"/>
    <property type="match status" value="1"/>
</dbReference>
<sequence>MNPSTLSLLSGLNPMQRRAVETTEGPVQILAGAGSGKTRVLTYRVAYLLAEKQIHPWNILAITFTNKAAREMKERIVSLVGSVAEDIWISTFHSMCVRILRRDIDRIGYSRNFTILDTSDQLSVIKQVLKEENLDPKKFEPRSLLNKISAAKNLLQGPGEMLAKARSSGSFLDEVAAQVYEKYQHKLRTNESLDFDDLLMKTVELFKQVPEVKEYYQKKFQYIHVDEYQDTNHAQYVLIHTLAQHHQNICVVGDADQSIYRFRGADITNILQFERDWPQAQLIKLEQNYRSTKKILQAANHLIAHNTERKPKNLWTENDEGEPLYYFEADNEHDEAYYIAERITQAHRNGADYGDFAILYRTNAQSRVLEEVLLKSNIPYQVIGGIKFYERKEIKDILAYLRLIVNPQDDLSLTRVINVPRRGIGAATLDKIANYATEQGISMFDALLEMEQIGLTKRSLQPLQGFVTLIQQLHAMVEYLSVEELTEEVLTRTGYREELKKENTLEAQGRLENLNEFLSVVQEFEKRNEDKSLVAFLTDLALVSDVDALDETVNEAHSTSSVSLMTLHSAKGLEFPYVFLVGMEEGIFPHSRSLDNEEEMEEERRLAYVGITRAEKCLHLTRARVRTIFGHTSTNPPSRFLKEIPGELMETVGQAKSMTRQAPAWRRTVTGRPASTQFEWQVGDKVQHAKWGIGTVVKVQGEGDDLELNVAFPSPIGVKKLLARFAPITKL</sequence>
<dbReference type="NCBIfam" id="TIGR01073">
    <property type="entry name" value="pcrA"/>
    <property type="match status" value="1"/>
</dbReference>
<dbReference type="GO" id="GO:0009314">
    <property type="term" value="P:response to radiation"/>
    <property type="evidence" value="ECO:0007669"/>
    <property type="project" value="UniProtKB-ARBA"/>
</dbReference>
<evidence type="ECO:0000256" key="5">
    <source>
        <dbReference type="ARBA" id="ARBA00022840"/>
    </source>
</evidence>
<evidence type="ECO:0000256" key="1">
    <source>
        <dbReference type="ARBA" id="ARBA00009922"/>
    </source>
</evidence>
<dbReference type="Proteomes" id="UP000199545">
    <property type="component" value="Unassembled WGS sequence"/>
</dbReference>
<name>A0A1I3RL41_9BACL</name>
<dbReference type="FunFam" id="1.10.486.10:FF:000003">
    <property type="entry name" value="ATP-dependent DNA helicase"/>
    <property type="match status" value="1"/>
</dbReference>
<evidence type="ECO:0000256" key="4">
    <source>
        <dbReference type="ARBA" id="ARBA00022806"/>
    </source>
</evidence>
<dbReference type="GO" id="GO:0033202">
    <property type="term" value="C:DNA helicase complex"/>
    <property type="evidence" value="ECO:0007669"/>
    <property type="project" value="TreeGrafter"/>
</dbReference>
<keyword evidence="4 10" id="KW-0347">Helicase</keyword>
<dbReference type="GO" id="GO:0003677">
    <property type="term" value="F:DNA binding"/>
    <property type="evidence" value="ECO:0007669"/>
    <property type="project" value="UniProtKB-KW"/>
</dbReference>
<comment type="catalytic activity">
    <reaction evidence="8">
        <text>Couples ATP hydrolysis with the unwinding of duplex DNA by translocating in the 3'-5' direction.</text>
        <dbReference type="EC" id="5.6.2.4"/>
    </reaction>
</comment>
<evidence type="ECO:0000259" key="12">
    <source>
        <dbReference type="PROSITE" id="PS51198"/>
    </source>
</evidence>
<dbReference type="GO" id="GO:0005829">
    <property type="term" value="C:cytosol"/>
    <property type="evidence" value="ECO:0007669"/>
    <property type="project" value="TreeGrafter"/>
</dbReference>
<keyword evidence="15" id="KW-1185">Reference proteome</keyword>
<proteinExistence type="inferred from homology"/>
<gene>
    <name evidence="14" type="ORF">SAMN05421852_11039</name>
</gene>
<feature type="domain" description="UvrD-like helicase ATP-binding" evidence="12">
    <location>
        <begin position="10"/>
        <end position="292"/>
    </location>
</feature>
<evidence type="ECO:0000256" key="6">
    <source>
        <dbReference type="ARBA" id="ARBA00023125"/>
    </source>
</evidence>
<accession>A0A1I3RL41</accession>
<evidence type="ECO:0000313" key="15">
    <source>
        <dbReference type="Proteomes" id="UP000199545"/>
    </source>
</evidence>
<dbReference type="PROSITE" id="PS51198">
    <property type="entry name" value="UVRD_HELICASE_ATP_BIND"/>
    <property type="match status" value="1"/>
</dbReference>
<dbReference type="Gene3D" id="3.40.50.300">
    <property type="entry name" value="P-loop containing nucleotide triphosphate hydrolases"/>
    <property type="match status" value="2"/>
</dbReference>
<keyword evidence="2 10" id="KW-0547">Nucleotide-binding</keyword>
<evidence type="ECO:0000256" key="2">
    <source>
        <dbReference type="ARBA" id="ARBA00022741"/>
    </source>
</evidence>
<keyword evidence="3 10" id="KW-0378">Hydrolase</keyword>
<dbReference type="PANTHER" id="PTHR11070">
    <property type="entry name" value="UVRD / RECB / PCRA DNA HELICASE FAMILY MEMBER"/>
    <property type="match status" value="1"/>
</dbReference>
<dbReference type="InterPro" id="IPR013986">
    <property type="entry name" value="DExx_box_DNA_helicase_dom_sf"/>
</dbReference>
<dbReference type="GO" id="GO:0016887">
    <property type="term" value="F:ATP hydrolysis activity"/>
    <property type="evidence" value="ECO:0007669"/>
    <property type="project" value="RHEA"/>
</dbReference>
<dbReference type="RefSeq" id="WP_093230311.1">
    <property type="nucleotide sequence ID" value="NZ_FORR01000010.1"/>
</dbReference>
<evidence type="ECO:0000256" key="8">
    <source>
        <dbReference type="ARBA" id="ARBA00034617"/>
    </source>
</evidence>
<dbReference type="Gene3D" id="1.10.486.10">
    <property type="entry name" value="PCRA, domain 4"/>
    <property type="match status" value="1"/>
</dbReference>
<feature type="binding site" evidence="10">
    <location>
        <begin position="31"/>
        <end position="38"/>
    </location>
    <ligand>
        <name>ATP</name>
        <dbReference type="ChEBI" id="CHEBI:30616"/>
    </ligand>
</feature>
<protein>
    <recommendedName>
        <fullName evidence="11">ATP-dependent DNA helicase</fullName>
        <ecNumber evidence="11">5.6.2.4</ecNumber>
    </recommendedName>
</protein>
<reference evidence="14 15" key="1">
    <citation type="submission" date="2016-10" db="EMBL/GenBank/DDBJ databases">
        <authorList>
            <person name="de Groot N.N."/>
        </authorList>
    </citation>
    <scope>NUCLEOTIDE SEQUENCE [LARGE SCALE GENOMIC DNA]</scope>
    <source>
        <strain evidence="14 15">DSM 44778</strain>
    </source>
</reference>
<dbReference type="GO" id="GO:0043138">
    <property type="term" value="F:3'-5' DNA helicase activity"/>
    <property type="evidence" value="ECO:0007669"/>
    <property type="project" value="UniProtKB-EC"/>
</dbReference>
<dbReference type="InterPro" id="IPR014017">
    <property type="entry name" value="DNA_helicase_UvrD-like_C"/>
</dbReference>
<dbReference type="InterPro" id="IPR000212">
    <property type="entry name" value="DNA_helicase_UvrD/REP"/>
</dbReference>
<dbReference type="SUPFAM" id="SSF52540">
    <property type="entry name" value="P-loop containing nucleoside triphosphate hydrolases"/>
    <property type="match status" value="1"/>
</dbReference>
<dbReference type="InterPro" id="IPR027417">
    <property type="entry name" value="P-loop_NTPase"/>
</dbReference>
<dbReference type="PROSITE" id="PS51217">
    <property type="entry name" value="UVRD_HELICASE_CTER"/>
    <property type="match status" value="1"/>
</dbReference>
<dbReference type="GO" id="GO:0000725">
    <property type="term" value="P:recombinational repair"/>
    <property type="evidence" value="ECO:0007669"/>
    <property type="project" value="TreeGrafter"/>
</dbReference>
<keyword evidence="7" id="KW-0413">Isomerase</keyword>
<evidence type="ECO:0000256" key="3">
    <source>
        <dbReference type="ARBA" id="ARBA00022801"/>
    </source>
</evidence>
<evidence type="ECO:0000256" key="9">
    <source>
        <dbReference type="ARBA" id="ARBA00048988"/>
    </source>
</evidence>
<dbReference type="InterPro" id="IPR014016">
    <property type="entry name" value="UvrD-like_ATP-bd"/>
</dbReference>
<dbReference type="FunFam" id="1.10.10.160:FF:000001">
    <property type="entry name" value="ATP-dependent DNA helicase"/>
    <property type="match status" value="1"/>
</dbReference>
<dbReference type="EC" id="5.6.2.4" evidence="11"/>
<dbReference type="Pfam" id="PF21196">
    <property type="entry name" value="PcrA_UvrD_tudor"/>
    <property type="match status" value="1"/>
</dbReference>
<dbReference type="Gene3D" id="1.10.10.160">
    <property type="match status" value="1"/>
</dbReference>
<dbReference type="EMBL" id="FORR01000010">
    <property type="protein sequence ID" value="SFJ45977.1"/>
    <property type="molecule type" value="Genomic_DNA"/>
</dbReference>
<keyword evidence="5 10" id="KW-0067">ATP-binding</keyword>
<dbReference type="Pfam" id="PF00580">
    <property type="entry name" value="UvrD-helicase"/>
    <property type="match status" value="1"/>
</dbReference>
<organism evidence="14 15">
    <name type="scientific">Thermoflavimicrobium dichotomicum</name>
    <dbReference type="NCBI Taxonomy" id="46223"/>
    <lineage>
        <taxon>Bacteria</taxon>
        <taxon>Bacillati</taxon>
        <taxon>Bacillota</taxon>
        <taxon>Bacilli</taxon>
        <taxon>Bacillales</taxon>
        <taxon>Thermoactinomycetaceae</taxon>
        <taxon>Thermoflavimicrobium</taxon>
    </lineage>
</organism>
<dbReference type="PANTHER" id="PTHR11070:SF2">
    <property type="entry name" value="ATP-DEPENDENT DNA HELICASE SRS2"/>
    <property type="match status" value="1"/>
</dbReference>
<comment type="similarity">
    <text evidence="1 11">Belongs to the helicase family. UvrD subfamily.</text>
</comment>
<evidence type="ECO:0000256" key="7">
    <source>
        <dbReference type="ARBA" id="ARBA00023235"/>
    </source>
</evidence>
<feature type="domain" description="UvrD-like helicase C-terminal" evidence="13">
    <location>
        <begin position="293"/>
        <end position="572"/>
    </location>
</feature>
<dbReference type="CDD" id="cd18807">
    <property type="entry name" value="SF1_C_UvrD"/>
    <property type="match status" value="1"/>
</dbReference>
<dbReference type="AlphaFoldDB" id="A0A1I3RL41"/>
<dbReference type="CDD" id="cd17932">
    <property type="entry name" value="DEXQc_UvrD"/>
    <property type="match status" value="1"/>
</dbReference>
<evidence type="ECO:0000259" key="13">
    <source>
        <dbReference type="PROSITE" id="PS51217"/>
    </source>
</evidence>
<dbReference type="STRING" id="46223.SAMN05421852_11039"/>
<evidence type="ECO:0000256" key="11">
    <source>
        <dbReference type="RuleBase" id="RU364053"/>
    </source>
</evidence>
<comment type="catalytic activity">
    <reaction evidence="9 11">
        <text>ATP + H2O = ADP + phosphate + H(+)</text>
        <dbReference type="Rhea" id="RHEA:13065"/>
        <dbReference type="ChEBI" id="CHEBI:15377"/>
        <dbReference type="ChEBI" id="CHEBI:15378"/>
        <dbReference type="ChEBI" id="CHEBI:30616"/>
        <dbReference type="ChEBI" id="CHEBI:43474"/>
        <dbReference type="ChEBI" id="CHEBI:456216"/>
        <dbReference type="EC" id="5.6.2.4"/>
    </reaction>
</comment>
<dbReference type="GO" id="GO:0006260">
    <property type="term" value="P:DNA replication"/>
    <property type="evidence" value="ECO:0007669"/>
    <property type="project" value="InterPro"/>
</dbReference>